<organism evidence="1 2">
    <name type="scientific">Temnothorax longispinosus</name>
    <dbReference type="NCBI Taxonomy" id="300112"/>
    <lineage>
        <taxon>Eukaryota</taxon>
        <taxon>Metazoa</taxon>
        <taxon>Ecdysozoa</taxon>
        <taxon>Arthropoda</taxon>
        <taxon>Hexapoda</taxon>
        <taxon>Insecta</taxon>
        <taxon>Pterygota</taxon>
        <taxon>Neoptera</taxon>
        <taxon>Endopterygota</taxon>
        <taxon>Hymenoptera</taxon>
        <taxon>Apocrita</taxon>
        <taxon>Aculeata</taxon>
        <taxon>Formicoidea</taxon>
        <taxon>Formicidae</taxon>
        <taxon>Myrmicinae</taxon>
        <taxon>Temnothorax</taxon>
    </lineage>
</organism>
<evidence type="ECO:0000313" key="1">
    <source>
        <dbReference type="EMBL" id="TGZ53642.1"/>
    </source>
</evidence>
<dbReference type="EMBL" id="QBLH01000978">
    <property type="protein sequence ID" value="TGZ53642.1"/>
    <property type="molecule type" value="Genomic_DNA"/>
</dbReference>
<dbReference type="Proteomes" id="UP000310200">
    <property type="component" value="Unassembled WGS sequence"/>
</dbReference>
<name>A0A4S2KUA5_9HYME</name>
<proteinExistence type="predicted"/>
<dbReference type="AlphaFoldDB" id="A0A4S2KUA5"/>
<protein>
    <submittedName>
        <fullName evidence="1">Uncharacterized protein</fullName>
    </submittedName>
</protein>
<keyword evidence="2" id="KW-1185">Reference proteome</keyword>
<accession>A0A4S2KUA5</accession>
<comment type="caution">
    <text evidence="1">The sequence shown here is derived from an EMBL/GenBank/DDBJ whole genome shotgun (WGS) entry which is preliminary data.</text>
</comment>
<evidence type="ECO:0000313" key="2">
    <source>
        <dbReference type="Proteomes" id="UP000310200"/>
    </source>
</evidence>
<reference evidence="1 2" key="1">
    <citation type="journal article" date="2019" name="Philos. Trans. R. Soc. Lond., B, Biol. Sci.">
        <title>Ant behaviour and brain gene expression of defending hosts depend on the ecological success of the intruding social parasite.</title>
        <authorList>
            <person name="Kaur R."/>
            <person name="Stoldt M."/>
            <person name="Jongepier E."/>
            <person name="Feldmeyer B."/>
            <person name="Menzel F."/>
            <person name="Bornberg-Bauer E."/>
            <person name="Foitzik S."/>
        </authorList>
    </citation>
    <scope>NUCLEOTIDE SEQUENCE [LARGE SCALE GENOMIC DNA]</scope>
    <source>
        <tissue evidence="1">Whole body</tissue>
    </source>
</reference>
<sequence length="106" mass="11087">MAETDGKLAELRYLPEDLLGDEVNAPVLRPEVNLGLEPAGADLDAAVRGGHGCAEVVKTVVQRRAEGGKGNIRDGFSVGTLTVDENHAGDLLRMADAESHLANGRG</sequence>
<gene>
    <name evidence="1" type="ORF">DBV15_10428</name>
</gene>